<dbReference type="RefSeq" id="WP_067583129.1">
    <property type="nucleotide sequence ID" value="NZ_JABMCZ010000001.1"/>
</dbReference>
<protein>
    <submittedName>
        <fullName evidence="1">Uncharacterized protein</fullName>
    </submittedName>
</protein>
<gene>
    <name evidence="1" type="ORF">AWN90_19435</name>
</gene>
<name>A0A164PGV7_9NOCA</name>
<dbReference type="STRING" id="455432.AWN90_19435"/>
<reference evidence="1 2" key="1">
    <citation type="submission" date="2016-04" db="EMBL/GenBank/DDBJ databases">
        <authorList>
            <person name="Evans L.H."/>
            <person name="Alamgir A."/>
            <person name="Owens N."/>
            <person name="Weber N.D."/>
            <person name="Virtaneva K."/>
            <person name="Barbian K."/>
            <person name="Babar A."/>
            <person name="Rosenke K."/>
        </authorList>
    </citation>
    <scope>NUCLEOTIDE SEQUENCE [LARGE SCALE GENOMIC DNA]</scope>
    <source>
        <strain evidence="1 2">IFM 0406</strain>
    </source>
</reference>
<organism evidence="1 2">
    <name type="scientific">Nocardia terpenica</name>
    <dbReference type="NCBI Taxonomy" id="455432"/>
    <lineage>
        <taxon>Bacteria</taxon>
        <taxon>Bacillati</taxon>
        <taxon>Actinomycetota</taxon>
        <taxon>Actinomycetes</taxon>
        <taxon>Mycobacteriales</taxon>
        <taxon>Nocardiaceae</taxon>
        <taxon>Nocardia</taxon>
    </lineage>
</organism>
<sequence length="90" mass="10198">MSRIRLQTLDSTHHPDREVIVGWDRGLQTYFAQVFDGQDKTGEDIILLDVGNQLGEFANPQQVLQGSAALISCLLSRRIDSDQTRAMQRR</sequence>
<evidence type="ECO:0000313" key="2">
    <source>
        <dbReference type="Proteomes" id="UP000076512"/>
    </source>
</evidence>
<dbReference type="AlphaFoldDB" id="A0A164PGV7"/>
<dbReference type="Proteomes" id="UP000076512">
    <property type="component" value="Unassembled WGS sequence"/>
</dbReference>
<evidence type="ECO:0000313" key="1">
    <source>
        <dbReference type="EMBL" id="KZM75551.1"/>
    </source>
</evidence>
<proteinExistence type="predicted"/>
<keyword evidence="2" id="KW-1185">Reference proteome</keyword>
<accession>A0A164PGV7</accession>
<comment type="caution">
    <text evidence="1">The sequence shown here is derived from an EMBL/GenBank/DDBJ whole genome shotgun (WGS) entry which is preliminary data.</text>
</comment>
<dbReference type="EMBL" id="LWGR01000003">
    <property type="protein sequence ID" value="KZM75551.1"/>
    <property type="molecule type" value="Genomic_DNA"/>
</dbReference>
<dbReference type="OrthoDB" id="3698953at2"/>